<dbReference type="AlphaFoldDB" id="A0A852ZUH3"/>
<reference evidence="3 4" key="1">
    <citation type="submission" date="2020-07" db="EMBL/GenBank/DDBJ databases">
        <title>Sequencing the genomes of 1000 actinobacteria strains.</title>
        <authorList>
            <person name="Klenk H.-P."/>
        </authorList>
    </citation>
    <scope>NUCLEOTIDE SEQUENCE [LARGE SCALE GENOMIC DNA]</scope>
    <source>
        <strain evidence="3 4">DSM 42178</strain>
    </source>
</reference>
<gene>
    <name evidence="3" type="ORF">FHU37_002986</name>
</gene>
<keyword evidence="4" id="KW-1185">Reference proteome</keyword>
<evidence type="ECO:0000313" key="4">
    <source>
        <dbReference type="Proteomes" id="UP000567795"/>
    </source>
</evidence>
<feature type="region of interest" description="Disordered" evidence="1">
    <location>
        <begin position="123"/>
        <end position="148"/>
    </location>
</feature>
<dbReference type="SUPFAM" id="SSF55021">
    <property type="entry name" value="ACT-like"/>
    <property type="match status" value="1"/>
</dbReference>
<dbReference type="InterPro" id="IPR045865">
    <property type="entry name" value="ACT-like_dom_sf"/>
</dbReference>
<comment type="caution">
    <text evidence="3">The sequence shown here is derived from an EMBL/GenBank/DDBJ whole genome shotgun (WGS) entry which is preliminary data.</text>
</comment>
<dbReference type="InterPro" id="IPR002912">
    <property type="entry name" value="ACT_dom"/>
</dbReference>
<feature type="domain" description="ACT" evidence="2">
    <location>
        <begin position="5"/>
        <end position="74"/>
    </location>
</feature>
<dbReference type="PROSITE" id="PS51671">
    <property type="entry name" value="ACT"/>
    <property type="match status" value="1"/>
</dbReference>
<dbReference type="RefSeq" id="WP_179814679.1">
    <property type="nucleotide sequence ID" value="NZ_JACBZD010000001.1"/>
</dbReference>
<dbReference type="Proteomes" id="UP000567795">
    <property type="component" value="Unassembled WGS sequence"/>
</dbReference>
<evidence type="ECO:0000313" key="3">
    <source>
        <dbReference type="EMBL" id="NYI06043.1"/>
    </source>
</evidence>
<sequence>MALWRVRAEIDDEPGRLAALAGALAEQGANVFGLSVQPDASGPVDEFFVEVPPEVGRYRLVEAVTVAGGRRVTVLPAEPHDLLDTPTNALVLAARLLADPESLPEVLTELLFADEGAWEDWDPADGDEGEWRDTPAPLPHPETGEDRTSLALPVYDGRRVVLHRAGLPFTLTEAARAVAMVELLDTYRDAAEQRPAVPSTGAVTPAGAVAPAAASRSAASEMAADLAAQVAETARVAPAAVGGHHAEEGSS</sequence>
<name>A0A852ZUH3_9ACTN</name>
<accession>A0A852ZUH3</accession>
<organism evidence="3 4">
    <name type="scientific">Allostreptomyces psammosilenae</name>
    <dbReference type="NCBI Taxonomy" id="1892865"/>
    <lineage>
        <taxon>Bacteria</taxon>
        <taxon>Bacillati</taxon>
        <taxon>Actinomycetota</taxon>
        <taxon>Actinomycetes</taxon>
        <taxon>Kitasatosporales</taxon>
        <taxon>Streptomycetaceae</taxon>
        <taxon>Allostreptomyces</taxon>
    </lineage>
</organism>
<dbReference type="EMBL" id="JACBZD010000001">
    <property type="protein sequence ID" value="NYI06043.1"/>
    <property type="molecule type" value="Genomic_DNA"/>
</dbReference>
<evidence type="ECO:0000259" key="2">
    <source>
        <dbReference type="PROSITE" id="PS51671"/>
    </source>
</evidence>
<evidence type="ECO:0000256" key="1">
    <source>
        <dbReference type="SAM" id="MobiDB-lite"/>
    </source>
</evidence>
<protein>
    <recommendedName>
        <fullName evidence="2">ACT domain-containing protein</fullName>
    </recommendedName>
</protein>
<proteinExistence type="predicted"/>